<name>A0A9J7EK43_SPOLT</name>
<sequence length="141" mass="15412">MNSNEILENQEQLYDPKGLGRPPPYTEFATPPPPVAQPGPVAVTAPVPVIIQQSQVSPIPISVSIPDNVGPEAVSMICKSCNKQIYTRVEYKPTTNTYLIAGLCCLLLCWPCACCVYCSASCRNIDHYCPNCDTYIGTYTH</sequence>
<evidence type="ECO:0000256" key="7">
    <source>
        <dbReference type="ARBA" id="ARBA00023136"/>
    </source>
</evidence>
<feature type="region of interest" description="Disordered" evidence="8">
    <location>
        <begin position="11"/>
        <end position="33"/>
    </location>
</feature>
<evidence type="ECO:0000256" key="2">
    <source>
        <dbReference type="ARBA" id="ARBA00004481"/>
    </source>
</evidence>
<keyword evidence="6" id="KW-0862">Zinc</keyword>
<dbReference type="Pfam" id="PF10601">
    <property type="entry name" value="zf-LITAF-like"/>
    <property type="match status" value="1"/>
</dbReference>
<comment type="similarity">
    <text evidence="4">Belongs to the CDIP1/LITAF family.</text>
</comment>
<accession>A0A9J7EK43</accession>
<dbReference type="GO" id="GO:0005765">
    <property type="term" value="C:lysosomal membrane"/>
    <property type="evidence" value="ECO:0007669"/>
    <property type="project" value="UniProtKB-SubCell"/>
</dbReference>
<evidence type="ECO:0000259" key="9">
    <source>
        <dbReference type="PROSITE" id="PS51837"/>
    </source>
</evidence>
<keyword evidence="5" id="KW-0479">Metal-binding</keyword>
<evidence type="ECO:0000256" key="1">
    <source>
        <dbReference type="ARBA" id="ARBA00004414"/>
    </source>
</evidence>
<evidence type="ECO:0000313" key="11">
    <source>
        <dbReference type="RefSeq" id="XP_022829442.1"/>
    </source>
</evidence>
<evidence type="ECO:0000256" key="8">
    <source>
        <dbReference type="SAM" id="MobiDB-lite"/>
    </source>
</evidence>
<evidence type="ECO:0000256" key="5">
    <source>
        <dbReference type="ARBA" id="ARBA00022723"/>
    </source>
</evidence>
<dbReference type="PANTHER" id="PTHR23292:SF14">
    <property type="entry name" value="FI16615P1-RELATED"/>
    <property type="match status" value="1"/>
</dbReference>
<organism evidence="10 11">
    <name type="scientific">Spodoptera litura</name>
    <name type="common">Asian cotton leafworm</name>
    <dbReference type="NCBI Taxonomy" id="69820"/>
    <lineage>
        <taxon>Eukaryota</taxon>
        <taxon>Metazoa</taxon>
        <taxon>Ecdysozoa</taxon>
        <taxon>Arthropoda</taxon>
        <taxon>Hexapoda</taxon>
        <taxon>Insecta</taxon>
        <taxon>Pterygota</taxon>
        <taxon>Neoptera</taxon>
        <taxon>Endopterygota</taxon>
        <taxon>Lepidoptera</taxon>
        <taxon>Glossata</taxon>
        <taxon>Ditrysia</taxon>
        <taxon>Noctuoidea</taxon>
        <taxon>Noctuidae</taxon>
        <taxon>Amphipyrinae</taxon>
        <taxon>Spodoptera</taxon>
    </lineage>
</organism>
<keyword evidence="10" id="KW-1185">Reference proteome</keyword>
<dbReference type="PANTHER" id="PTHR23292">
    <property type="entry name" value="LIPOPOLYSACCHARIDE-INDUCED TUMOR NECROSIS FACTOR-ALPHA FACTOR"/>
    <property type="match status" value="1"/>
</dbReference>
<dbReference type="GeneID" id="111358506"/>
<evidence type="ECO:0000256" key="4">
    <source>
        <dbReference type="ARBA" id="ARBA00005975"/>
    </source>
</evidence>
<comment type="subcellular location">
    <subcellularLocation>
        <location evidence="2">Endosome membrane</location>
        <topology evidence="2">Peripheral membrane protein</topology>
    </subcellularLocation>
    <subcellularLocation>
        <location evidence="1">Late endosome membrane</location>
    </subcellularLocation>
    <subcellularLocation>
        <location evidence="3">Lysosome membrane</location>
        <topology evidence="3">Peripheral membrane protein</topology>
        <orientation evidence="3">Cytoplasmic side</orientation>
    </subcellularLocation>
</comment>
<dbReference type="Proteomes" id="UP000301870">
    <property type="component" value="Chromosome 27"/>
</dbReference>
<feature type="compositionally biased region" description="Pro residues" evidence="8">
    <location>
        <begin position="21"/>
        <end position="33"/>
    </location>
</feature>
<evidence type="ECO:0000313" key="10">
    <source>
        <dbReference type="Proteomes" id="UP000301870"/>
    </source>
</evidence>
<gene>
    <name evidence="11" type="primary">LOC111358506</name>
</gene>
<protein>
    <submittedName>
        <fullName evidence="11">Lipopolysaccharide-induced tumor necrosis factor-alpha factor homolog</fullName>
    </submittedName>
</protein>
<keyword evidence="7" id="KW-0472">Membrane</keyword>
<feature type="domain" description="LITAF" evidence="9">
    <location>
        <begin position="57"/>
        <end position="141"/>
    </location>
</feature>
<dbReference type="InterPro" id="IPR006629">
    <property type="entry name" value="LITAF"/>
</dbReference>
<dbReference type="SMART" id="SM00714">
    <property type="entry name" value="LITAF"/>
    <property type="match status" value="1"/>
</dbReference>
<evidence type="ECO:0000256" key="3">
    <source>
        <dbReference type="ARBA" id="ARBA00004630"/>
    </source>
</evidence>
<dbReference type="GO" id="GO:0031902">
    <property type="term" value="C:late endosome membrane"/>
    <property type="evidence" value="ECO:0007669"/>
    <property type="project" value="UniProtKB-SubCell"/>
</dbReference>
<evidence type="ECO:0000256" key="6">
    <source>
        <dbReference type="ARBA" id="ARBA00022833"/>
    </source>
</evidence>
<dbReference type="RefSeq" id="XP_022829442.1">
    <property type="nucleotide sequence ID" value="XM_022973674.1"/>
</dbReference>
<dbReference type="PROSITE" id="PS51837">
    <property type="entry name" value="LITAF"/>
    <property type="match status" value="1"/>
</dbReference>
<dbReference type="KEGG" id="sliu:111358506"/>
<dbReference type="InterPro" id="IPR037519">
    <property type="entry name" value="LITAF_fam"/>
</dbReference>
<proteinExistence type="inferred from homology"/>
<reference evidence="11" key="1">
    <citation type="submission" date="2025-08" db="UniProtKB">
        <authorList>
            <consortium name="RefSeq"/>
        </authorList>
    </citation>
    <scope>IDENTIFICATION</scope>
    <source>
        <strain evidence="11">Ishihara</strain>
        <tissue evidence="11">Whole body</tissue>
    </source>
</reference>
<dbReference type="AlphaFoldDB" id="A0A9J7EK43"/>
<dbReference type="OrthoDB" id="5599753at2759"/>
<dbReference type="GO" id="GO:0008270">
    <property type="term" value="F:zinc ion binding"/>
    <property type="evidence" value="ECO:0007669"/>
    <property type="project" value="TreeGrafter"/>
</dbReference>